<protein>
    <submittedName>
        <fullName evidence="1">Uncharacterized protein</fullName>
    </submittedName>
</protein>
<dbReference type="EMBL" id="VHSH01000001">
    <property type="protein sequence ID" value="TQV83335.1"/>
    <property type="molecule type" value="Genomic_DNA"/>
</dbReference>
<evidence type="ECO:0000313" key="2">
    <source>
        <dbReference type="Proteomes" id="UP000315252"/>
    </source>
</evidence>
<reference evidence="1 2" key="1">
    <citation type="submission" date="2019-06" db="EMBL/GenBank/DDBJ databases">
        <title>Whole genome sequence for Rhodospirillaceae sp. R148.</title>
        <authorList>
            <person name="Wang G."/>
        </authorList>
    </citation>
    <scope>NUCLEOTIDE SEQUENCE [LARGE SCALE GENOMIC DNA]</scope>
    <source>
        <strain evidence="1 2">R148</strain>
    </source>
</reference>
<dbReference type="AlphaFoldDB" id="A0A545U1J4"/>
<keyword evidence="2" id="KW-1185">Reference proteome</keyword>
<sequence>MWQRNTGTAPRSLIAWTTRIRKDLRKEISALHIRELDRAFMATKKGMRYAPVEDRLESKSEWRQKL</sequence>
<accession>A0A545U1J4</accession>
<organism evidence="1 2">
    <name type="scientific">Denitrobaculum tricleocarpae</name>
    <dbReference type="NCBI Taxonomy" id="2591009"/>
    <lineage>
        <taxon>Bacteria</taxon>
        <taxon>Pseudomonadati</taxon>
        <taxon>Pseudomonadota</taxon>
        <taxon>Alphaproteobacteria</taxon>
        <taxon>Rhodospirillales</taxon>
        <taxon>Rhodospirillaceae</taxon>
        <taxon>Denitrobaculum</taxon>
    </lineage>
</organism>
<name>A0A545U1J4_9PROT</name>
<dbReference type="Proteomes" id="UP000315252">
    <property type="component" value="Unassembled WGS sequence"/>
</dbReference>
<gene>
    <name evidence="1" type="ORF">FKG95_01680</name>
</gene>
<dbReference type="RefSeq" id="WP_142894530.1">
    <property type="nucleotide sequence ID" value="NZ_ML660052.1"/>
</dbReference>
<comment type="caution">
    <text evidence="1">The sequence shown here is derived from an EMBL/GenBank/DDBJ whole genome shotgun (WGS) entry which is preliminary data.</text>
</comment>
<evidence type="ECO:0000313" key="1">
    <source>
        <dbReference type="EMBL" id="TQV83335.1"/>
    </source>
</evidence>
<proteinExistence type="predicted"/>